<organism evidence="2 3">
    <name type="scientific">Ascobolus immersus RN42</name>
    <dbReference type="NCBI Taxonomy" id="1160509"/>
    <lineage>
        <taxon>Eukaryota</taxon>
        <taxon>Fungi</taxon>
        <taxon>Dikarya</taxon>
        <taxon>Ascomycota</taxon>
        <taxon>Pezizomycotina</taxon>
        <taxon>Pezizomycetes</taxon>
        <taxon>Pezizales</taxon>
        <taxon>Ascobolaceae</taxon>
        <taxon>Ascobolus</taxon>
    </lineage>
</organism>
<gene>
    <name evidence="2" type="ORF">BJ508DRAFT_336983</name>
</gene>
<keyword evidence="3" id="KW-1185">Reference proteome</keyword>
<accession>A0A3N4H6T1</accession>
<evidence type="ECO:0000256" key="1">
    <source>
        <dbReference type="SAM" id="MobiDB-lite"/>
    </source>
</evidence>
<reference evidence="2 3" key="1">
    <citation type="journal article" date="2018" name="Nat. Ecol. Evol.">
        <title>Pezizomycetes genomes reveal the molecular basis of ectomycorrhizal truffle lifestyle.</title>
        <authorList>
            <person name="Murat C."/>
            <person name="Payen T."/>
            <person name="Noel B."/>
            <person name="Kuo A."/>
            <person name="Morin E."/>
            <person name="Chen J."/>
            <person name="Kohler A."/>
            <person name="Krizsan K."/>
            <person name="Balestrini R."/>
            <person name="Da Silva C."/>
            <person name="Montanini B."/>
            <person name="Hainaut M."/>
            <person name="Levati E."/>
            <person name="Barry K.W."/>
            <person name="Belfiori B."/>
            <person name="Cichocki N."/>
            <person name="Clum A."/>
            <person name="Dockter R.B."/>
            <person name="Fauchery L."/>
            <person name="Guy J."/>
            <person name="Iotti M."/>
            <person name="Le Tacon F."/>
            <person name="Lindquist E.A."/>
            <person name="Lipzen A."/>
            <person name="Malagnac F."/>
            <person name="Mello A."/>
            <person name="Molinier V."/>
            <person name="Miyauchi S."/>
            <person name="Poulain J."/>
            <person name="Riccioni C."/>
            <person name="Rubini A."/>
            <person name="Sitrit Y."/>
            <person name="Splivallo R."/>
            <person name="Traeger S."/>
            <person name="Wang M."/>
            <person name="Zifcakova L."/>
            <person name="Wipf D."/>
            <person name="Zambonelli A."/>
            <person name="Paolocci F."/>
            <person name="Nowrousian M."/>
            <person name="Ottonello S."/>
            <person name="Baldrian P."/>
            <person name="Spatafora J.W."/>
            <person name="Henrissat B."/>
            <person name="Nagy L.G."/>
            <person name="Aury J.M."/>
            <person name="Wincker P."/>
            <person name="Grigoriev I.V."/>
            <person name="Bonfante P."/>
            <person name="Martin F.M."/>
        </authorList>
    </citation>
    <scope>NUCLEOTIDE SEQUENCE [LARGE SCALE GENOMIC DNA]</scope>
    <source>
        <strain evidence="2 3">RN42</strain>
    </source>
</reference>
<feature type="compositionally biased region" description="Low complexity" evidence="1">
    <location>
        <begin position="170"/>
        <end position="183"/>
    </location>
</feature>
<feature type="region of interest" description="Disordered" evidence="1">
    <location>
        <begin position="26"/>
        <end position="210"/>
    </location>
</feature>
<dbReference type="Proteomes" id="UP000275078">
    <property type="component" value="Unassembled WGS sequence"/>
</dbReference>
<proteinExistence type="predicted"/>
<feature type="compositionally biased region" description="Polar residues" evidence="1">
    <location>
        <begin position="63"/>
        <end position="83"/>
    </location>
</feature>
<evidence type="ECO:0000313" key="2">
    <source>
        <dbReference type="EMBL" id="RPA70625.1"/>
    </source>
</evidence>
<evidence type="ECO:0000313" key="3">
    <source>
        <dbReference type="Proteomes" id="UP000275078"/>
    </source>
</evidence>
<dbReference type="EMBL" id="ML120187">
    <property type="protein sequence ID" value="RPA70625.1"/>
    <property type="molecule type" value="Genomic_DNA"/>
</dbReference>
<protein>
    <submittedName>
        <fullName evidence="2">Uncharacterized protein</fullName>
    </submittedName>
</protein>
<dbReference type="AlphaFoldDB" id="A0A3N4H6T1"/>
<name>A0A3N4H6T1_ASCIM</name>
<sequence>MALQEEKSDDQVKRFREALDAGKVSIAAASQEELGPKPPKRPKRTKYQEKQQSATAEDRLSPPVSTNNSESPQKSTQVPGSNTRPEDNQDSSSPEPEAEPLVPFQRQSTPPPPVRKRKRRAVPDESDNSDAPDSSLEKTSDVASNMKRRRIEVEDQEASPSRPEIHSDGSTRTTRTKSNSSKTTPRHTVANSLEDDNSHHDTALQSSAGN</sequence>